<feature type="compositionally biased region" description="Basic and acidic residues" evidence="1">
    <location>
        <begin position="46"/>
        <end position="70"/>
    </location>
</feature>
<organism evidence="2 3">
    <name type="scientific">Clarias magur</name>
    <name type="common">Asian catfish</name>
    <name type="synonym">Macropteronotus magur</name>
    <dbReference type="NCBI Taxonomy" id="1594786"/>
    <lineage>
        <taxon>Eukaryota</taxon>
        <taxon>Metazoa</taxon>
        <taxon>Chordata</taxon>
        <taxon>Craniata</taxon>
        <taxon>Vertebrata</taxon>
        <taxon>Euteleostomi</taxon>
        <taxon>Actinopterygii</taxon>
        <taxon>Neopterygii</taxon>
        <taxon>Teleostei</taxon>
        <taxon>Ostariophysi</taxon>
        <taxon>Siluriformes</taxon>
        <taxon>Clariidae</taxon>
        <taxon>Clarias</taxon>
    </lineage>
</organism>
<dbReference type="EMBL" id="QNUK01000183">
    <property type="protein sequence ID" value="KAF5898959.1"/>
    <property type="molecule type" value="Genomic_DNA"/>
</dbReference>
<accession>A0A8J4UG73</accession>
<proteinExistence type="predicted"/>
<comment type="caution">
    <text evidence="2">The sequence shown here is derived from an EMBL/GenBank/DDBJ whole genome shotgun (WGS) entry which is preliminary data.</text>
</comment>
<feature type="region of interest" description="Disordered" evidence="1">
    <location>
        <begin position="44"/>
        <end position="70"/>
    </location>
</feature>
<feature type="non-terminal residue" evidence="2">
    <location>
        <position position="70"/>
    </location>
</feature>
<dbReference type="Proteomes" id="UP000727407">
    <property type="component" value="Unassembled WGS sequence"/>
</dbReference>
<feature type="non-terminal residue" evidence="2">
    <location>
        <position position="1"/>
    </location>
</feature>
<evidence type="ECO:0000313" key="3">
    <source>
        <dbReference type="Proteomes" id="UP000727407"/>
    </source>
</evidence>
<name>A0A8J4UG73_CLAMG</name>
<keyword evidence="3" id="KW-1185">Reference proteome</keyword>
<evidence type="ECO:0000313" key="2">
    <source>
        <dbReference type="EMBL" id="KAF5898959.1"/>
    </source>
</evidence>
<dbReference type="AlphaFoldDB" id="A0A8J4UG73"/>
<evidence type="ECO:0000256" key="1">
    <source>
        <dbReference type="SAM" id="MobiDB-lite"/>
    </source>
</evidence>
<sequence>RPFSSITLSLAPLVCSVVNTLRFILKSFHLLLLCAWSSHRQQNVQVKEETKGSEREVRRTRRDRVVTEGR</sequence>
<reference evidence="2" key="1">
    <citation type="submission" date="2020-07" db="EMBL/GenBank/DDBJ databases">
        <title>Clarias magur genome sequencing, assembly and annotation.</title>
        <authorList>
            <person name="Kushwaha B."/>
            <person name="Kumar R."/>
            <person name="Das P."/>
            <person name="Joshi C.G."/>
            <person name="Kumar D."/>
            <person name="Nagpure N.S."/>
            <person name="Pandey M."/>
            <person name="Agarwal S."/>
            <person name="Srivastava S."/>
            <person name="Singh M."/>
            <person name="Sahoo L."/>
            <person name="Jayasankar P."/>
            <person name="Meher P.K."/>
            <person name="Koringa P.G."/>
            <person name="Iquebal M.A."/>
            <person name="Das S.P."/>
            <person name="Bit A."/>
            <person name="Patnaik S."/>
            <person name="Patel N."/>
            <person name="Shah T.M."/>
            <person name="Hinsu A."/>
            <person name="Jena J.K."/>
        </authorList>
    </citation>
    <scope>NUCLEOTIDE SEQUENCE</scope>
    <source>
        <strain evidence="2">CIFAMagur01</strain>
        <tissue evidence="2">Testis</tissue>
    </source>
</reference>
<protein>
    <submittedName>
        <fullName evidence="2">Uncharacterized protein</fullName>
    </submittedName>
</protein>
<gene>
    <name evidence="2" type="ORF">DAT39_011305</name>
</gene>